<gene>
    <name evidence="2" type="ORF">B7463_g2383</name>
</gene>
<dbReference type="Proteomes" id="UP000258309">
    <property type="component" value="Unassembled WGS sequence"/>
</dbReference>
<feature type="non-terminal residue" evidence="2">
    <location>
        <position position="1"/>
    </location>
</feature>
<dbReference type="EMBL" id="NCSJ02000027">
    <property type="protein sequence ID" value="RFU33955.1"/>
    <property type="molecule type" value="Genomic_DNA"/>
</dbReference>
<feature type="region of interest" description="Disordered" evidence="1">
    <location>
        <begin position="1"/>
        <end position="77"/>
    </location>
</feature>
<dbReference type="AlphaFoldDB" id="A0A3E2HKT4"/>
<keyword evidence="3" id="KW-1185">Reference proteome</keyword>
<reference evidence="2 3" key="1">
    <citation type="submission" date="2018-05" db="EMBL/GenBank/DDBJ databases">
        <title>Draft genome sequence of Scytalidium lignicola DSM 105466, a ubiquitous saprotrophic fungus.</title>
        <authorList>
            <person name="Buettner E."/>
            <person name="Gebauer A.M."/>
            <person name="Hofrichter M."/>
            <person name="Liers C."/>
            <person name="Kellner H."/>
        </authorList>
    </citation>
    <scope>NUCLEOTIDE SEQUENCE [LARGE SCALE GENOMIC DNA]</scope>
    <source>
        <strain evidence="2 3">DSM 105466</strain>
    </source>
</reference>
<name>A0A3E2HKT4_SCYLI</name>
<accession>A0A3E2HKT4</accession>
<feature type="compositionally biased region" description="Polar residues" evidence="1">
    <location>
        <begin position="1"/>
        <end position="17"/>
    </location>
</feature>
<evidence type="ECO:0000313" key="3">
    <source>
        <dbReference type="Proteomes" id="UP000258309"/>
    </source>
</evidence>
<feature type="compositionally biased region" description="Acidic residues" evidence="1">
    <location>
        <begin position="40"/>
        <end position="52"/>
    </location>
</feature>
<organism evidence="2 3">
    <name type="scientific">Scytalidium lignicola</name>
    <name type="common">Hyphomycete</name>
    <dbReference type="NCBI Taxonomy" id="5539"/>
    <lineage>
        <taxon>Eukaryota</taxon>
        <taxon>Fungi</taxon>
        <taxon>Dikarya</taxon>
        <taxon>Ascomycota</taxon>
        <taxon>Pezizomycotina</taxon>
        <taxon>Leotiomycetes</taxon>
        <taxon>Leotiomycetes incertae sedis</taxon>
        <taxon>Scytalidium</taxon>
    </lineage>
</organism>
<evidence type="ECO:0000256" key="1">
    <source>
        <dbReference type="SAM" id="MobiDB-lite"/>
    </source>
</evidence>
<protein>
    <submittedName>
        <fullName evidence="2">Uncharacterized protein</fullName>
    </submittedName>
</protein>
<comment type="caution">
    <text evidence="2">The sequence shown here is derived from an EMBL/GenBank/DDBJ whole genome shotgun (WGS) entry which is preliminary data.</text>
</comment>
<evidence type="ECO:0000313" key="2">
    <source>
        <dbReference type="EMBL" id="RFU33955.1"/>
    </source>
</evidence>
<proteinExistence type="predicted"/>
<sequence length="151" mass="17188">MNQDLKTNILIDNNNEQQPKEGSEEGFEEESEEGSKEVSEESSEDSSEEDQEGLTVEKLSRVVGKKLTPPLPKPNPELVQVPRALSLDLDLDFELESNVEQALMTTLKEVKIAKPDLFYEDRKKLKVYFVQTGTYLVLNDYLLFGDIHKVL</sequence>
<feature type="non-terminal residue" evidence="2">
    <location>
        <position position="151"/>
    </location>
</feature>